<reference evidence="2 3" key="1">
    <citation type="journal article" date="2022" name="G3 (Bethesda)">
        <title>Whole-genome sequence and methylome profiling of the almond [Prunus dulcis (Mill.) D.A. Webb] cultivar 'Nonpareil'.</title>
        <authorList>
            <person name="D'Amico-Willman K.M."/>
            <person name="Ouma W.Z."/>
            <person name="Meulia T."/>
            <person name="Sideli G.M."/>
            <person name="Gradziel T.M."/>
            <person name="Fresnedo-Ramirez J."/>
        </authorList>
    </citation>
    <scope>NUCLEOTIDE SEQUENCE [LARGE SCALE GENOMIC DNA]</scope>
    <source>
        <strain evidence="2">Clone GOH B32 T37-40</strain>
    </source>
</reference>
<evidence type="ECO:0000259" key="1">
    <source>
        <dbReference type="Pfam" id="PF13456"/>
    </source>
</evidence>
<dbReference type="InterPro" id="IPR036397">
    <property type="entry name" value="RNaseH_sf"/>
</dbReference>
<name>A0AAD4WAE4_PRUDU</name>
<dbReference type="PANTHER" id="PTHR47074:SF11">
    <property type="entry name" value="REVERSE TRANSCRIPTASE-LIKE PROTEIN"/>
    <property type="match status" value="1"/>
</dbReference>
<dbReference type="InterPro" id="IPR044730">
    <property type="entry name" value="RNase_H-like_dom_plant"/>
</dbReference>
<dbReference type="GO" id="GO:0004523">
    <property type="term" value="F:RNA-DNA hybrid ribonuclease activity"/>
    <property type="evidence" value="ECO:0007669"/>
    <property type="project" value="InterPro"/>
</dbReference>
<dbReference type="Gene3D" id="3.30.420.10">
    <property type="entry name" value="Ribonuclease H-like superfamily/Ribonuclease H"/>
    <property type="match status" value="1"/>
</dbReference>
<dbReference type="SUPFAM" id="SSF53098">
    <property type="entry name" value="Ribonuclease H-like"/>
    <property type="match status" value="1"/>
</dbReference>
<dbReference type="AlphaFoldDB" id="A0AAD4WAE4"/>
<dbReference type="PANTHER" id="PTHR47074">
    <property type="entry name" value="BNAC02G40300D PROTEIN"/>
    <property type="match status" value="1"/>
</dbReference>
<dbReference type="InterPro" id="IPR002156">
    <property type="entry name" value="RNaseH_domain"/>
</dbReference>
<dbReference type="InterPro" id="IPR012337">
    <property type="entry name" value="RNaseH-like_sf"/>
</dbReference>
<protein>
    <recommendedName>
        <fullName evidence="1">RNase H type-1 domain-containing protein</fullName>
    </recommendedName>
</protein>
<gene>
    <name evidence="2" type="ORF">L3X38_018793</name>
</gene>
<comment type="caution">
    <text evidence="2">The sequence shown here is derived from an EMBL/GenBank/DDBJ whole genome shotgun (WGS) entry which is preliminary data.</text>
</comment>
<dbReference type="InterPro" id="IPR052929">
    <property type="entry name" value="RNase_H-like_EbsB-rel"/>
</dbReference>
<accession>A0AAD4WAE4</accession>
<dbReference type="GO" id="GO:0003676">
    <property type="term" value="F:nucleic acid binding"/>
    <property type="evidence" value="ECO:0007669"/>
    <property type="project" value="InterPro"/>
</dbReference>
<dbReference type="Proteomes" id="UP001054821">
    <property type="component" value="Chromosome 3"/>
</dbReference>
<evidence type="ECO:0000313" key="2">
    <source>
        <dbReference type="EMBL" id="KAI5339521.1"/>
    </source>
</evidence>
<dbReference type="CDD" id="cd06222">
    <property type="entry name" value="RNase_H_like"/>
    <property type="match status" value="1"/>
</dbReference>
<dbReference type="EMBL" id="JAJFAZ020000003">
    <property type="protein sequence ID" value="KAI5339521.1"/>
    <property type="molecule type" value="Genomic_DNA"/>
</dbReference>
<keyword evidence="3" id="KW-1185">Reference proteome</keyword>
<proteinExistence type="predicted"/>
<sequence length="176" mass="19671">MEVTNPVWVRPELSGVSRQIKWDRPPLHTVILNCDGALDHEGEKRGLRGCYKDNAGRFICVFATFSPPGLNVLGTELVAIREVLLMMGFKGYTRFVLATDFKEVVAMLKGALEWRSNLGNVVGDIRRLTADRGVVDVVFQPRAGNGAAHALAQFGLKKGLRFFWEDIAPFWLEQVL</sequence>
<dbReference type="Pfam" id="PF13456">
    <property type="entry name" value="RVT_3"/>
    <property type="match status" value="1"/>
</dbReference>
<evidence type="ECO:0000313" key="3">
    <source>
        <dbReference type="Proteomes" id="UP001054821"/>
    </source>
</evidence>
<organism evidence="2 3">
    <name type="scientific">Prunus dulcis</name>
    <name type="common">Almond</name>
    <name type="synonym">Amygdalus dulcis</name>
    <dbReference type="NCBI Taxonomy" id="3755"/>
    <lineage>
        <taxon>Eukaryota</taxon>
        <taxon>Viridiplantae</taxon>
        <taxon>Streptophyta</taxon>
        <taxon>Embryophyta</taxon>
        <taxon>Tracheophyta</taxon>
        <taxon>Spermatophyta</taxon>
        <taxon>Magnoliopsida</taxon>
        <taxon>eudicotyledons</taxon>
        <taxon>Gunneridae</taxon>
        <taxon>Pentapetalae</taxon>
        <taxon>rosids</taxon>
        <taxon>fabids</taxon>
        <taxon>Rosales</taxon>
        <taxon>Rosaceae</taxon>
        <taxon>Amygdaloideae</taxon>
        <taxon>Amygdaleae</taxon>
        <taxon>Prunus</taxon>
    </lineage>
</organism>
<feature type="domain" description="RNase H type-1" evidence="1">
    <location>
        <begin position="33"/>
        <end position="154"/>
    </location>
</feature>